<feature type="compositionally biased region" description="Basic residues" evidence="1">
    <location>
        <begin position="501"/>
        <end position="511"/>
    </location>
</feature>
<keyword evidence="3" id="KW-1185">Reference proteome</keyword>
<comment type="caution">
    <text evidence="2">The sequence shown here is derived from an EMBL/GenBank/DDBJ whole genome shotgun (WGS) entry which is preliminary data.</text>
</comment>
<evidence type="ECO:0000313" key="3">
    <source>
        <dbReference type="Proteomes" id="UP001465976"/>
    </source>
</evidence>
<feature type="compositionally biased region" description="Basic and acidic residues" evidence="1">
    <location>
        <begin position="524"/>
        <end position="536"/>
    </location>
</feature>
<sequence>MPKDRILSRRKADPSKREIKPVYADIFDEDIPERERWYWSEKGGAGRKLFYPFAAAAIKMRLQMSEYGWTRRRSDPRRLLLPPRPYIDISDDDVPENEDWYWSEDYGGGRRLGYPTTYAREGTMLRELNAIDLEYLYKRYGARDTRFGTAIRKYYHGLHDYISSEKCWEDVYVPYGTTYNWDKMKQVQDMPWMMWCSSQAPLKSTLDMWLYPSRRPVFETIYDIEEVFVGPSPTWEEVEDEDYDSDYSRGEVDPGSEEEEEEISDDEDKAGEGYSRQIEEDEDSFNSWQYSDDKRDLPEDGLDDNGAEYWNMCSESAPDDTNSRDMPERGWAEGSNYGDDLDSDVESALGFSSPTPKCKLRQSTPYHELEFDGERTLPPPTPYDTPCTASRPLRYGRLQEGGDGAHRGSPSSSPCPVPRSGRRGQTFASTCQESALHTRLYTVSTTPRSPPTQFTTPKRKRSHRTPGPSPSESEEENPSPLKRLCKITTATIYPSPAPTPKKPKRTAKFRTRTAVSAIETAGDGVRRQDESFRISETETSATVGKRRPRPRAVDFD</sequence>
<feature type="compositionally biased region" description="Acidic residues" evidence="1">
    <location>
        <begin position="254"/>
        <end position="269"/>
    </location>
</feature>
<feature type="compositionally biased region" description="Polar residues" evidence="1">
    <location>
        <begin position="426"/>
        <end position="456"/>
    </location>
</feature>
<gene>
    <name evidence="2" type="ORF">V5O48_003086</name>
</gene>
<feature type="compositionally biased region" description="Basic and acidic residues" evidence="1">
    <location>
        <begin position="321"/>
        <end position="331"/>
    </location>
</feature>
<proteinExistence type="predicted"/>
<feature type="region of interest" description="Disordered" evidence="1">
    <location>
        <begin position="233"/>
        <end position="556"/>
    </location>
</feature>
<dbReference type="EMBL" id="JBAHYK010000078">
    <property type="protein sequence ID" value="KAL0578938.1"/>
    <property type="molecule type" value="Genomic_DNA"/>
</dbReference>
<name>A0ABR3FTX6_9AGAR</name>
<feature type="compositionally biased region" description="Acidic residues" evidence="1">
    <location>
        <begin position="236"/>
        <end position="245"/>
    </location>
</feature>
<dbReference type="Proteomes" id="UP001465976">
    <property type="component" value="Unassembled WGS sequence"/>
</dbReference>
<organism evidence="2 3">
    <name type="scientific">Marasmius crinis-equi</name>
    <dbReference type="NCBI Taxonomy" id="585013"/>
    <lineage>
        <taxon>Eukaryota</taxon>
        <taxon>Fungi</taxon>
        <taxon>Dikarya</taxon>
        <taxon>Basidiomycota</taxon>
        <taxon>Agaricomycotina</taxon>
        <taxon>Agaricomycetes</taxon>
        <taxon>Agaricomycetidae</taxon>
        <taxon>Agaricales</taxon>
        <taxon>Marasmiineae</taxon>
        <taxon>Marasmiaceae</taxon>
        <taxon>Marasmius</taxon>
    </lineage>
</organism>
<accession>A0ABR3FTX6</accession>
<protein>
    <submittedName>
        <fullName evidence="2">Uncharacterized protein</fullName>
    </submittedName>
</protein>
<evidence type="ECO:0000313" key="2">
    <source>
        <dbReference type="EMBL" id="KAL0578938.1"/>
    </source>
</evidence>
<reference evidence="2 3" key="1">
    <citation type="submission" date="2024-02" db="EMBL/GenBank/DDBJ databases">
        <title>A draft genome for the cacao thread blight pathogen Marasmius crinis-equi.</title>
        <authorList>
            <person name="Cohen S.P."/>
            <person name="Baruah I.K."/>
            <person name="Amoako-Attah I."/>
            <person name="Bukari Y."/>
            <person name="Meinhardt L.W."/>
            <person name="Bailey B.A."/>
        </authorList>
    </citation>
    <scope>NUCLEOTIDE SEQUENCE [LARGE SCALE GENOMIC DNA]</scope>
    <source>
        <strain evidence="2 3">GH-76</strain>
    </source>
</reference>
<feature type="compositionally biased region" description="Polar residues" evidence="1">
    <location>
        <begin position="350"/>
        <end position="365"/>
    </location>
</feature>
<evidence type="ECO:0000256" key="1">
    <source>
        <dbReference type="SAM" id="MobiDB-lite"/>
    </source>
</evidence>